<protein>
    <recommendedName>
        <fullName evidence="7">Cadherin prodomain domain-containing protein</fullName>
    </recommendedName>
</protein>
<dbReference type="EMBL" id="JAHHUM010001704">
    <property type="protein sequence ID" value="KAK5610052.1"/>
    <property type="molecule type" value="Genomic_DNA"/>
</dbReference>
<keyword evidence="4" id="KW-0472">Membrane</keyword>
<keyword evidence="2" id="KW-1003">Cell membrane</keyword>
<keyword evidence="3" id="KW-0130">Cell adhesion</keyword>
<evidence type="ECO:0000259" key="7">
    <source>
        <dbReference type="SMART" id="SM01055"/>
    </source>
</evidence>
<evidence type="ECO:0000313" key="9">
    <source>
        <dbReference type="Proteomes" id="UP001311232"/>
    </source>
</evidence>
<organism evidence="8 9">
    <name type="scientific">Crenichthys baileyi</name>
    <name type="common">White River springfish</name>
    <dbReference type="NCBI Taxonomy" id="28760"/>
    <lineage>
        <taxon>Eukaryota</taxon>
        <taxon>Metazoa</taxon>
        <taxon>Chordata</taxon>
        <taxon>Craniata</taxon>
        <taxon>Vertebrata</taxon>
        <taxon>Euteleostomi</taxon>
        <taxon>Actinopterygii</taxon>
        <taxon>Neopterygii</taxon>
        <taxon>Teleostei</taxon>
        <taxon>Neoteleostei</taxon>
        <taxon>Acanthomorphata</taxon>
        <taxon>Ovalentaria</taxon>
        <taxon>Atherinomorphae</taxon>
        <taxon>Cyprinodontiformes</taxon>
        <taxon>Goodeidae</taxon>
        <taxon>Crenichthys</taxon>
    </lineage>
</organism>
<dbReference type="Pfam" id="PF08758">
    <property type="entry name" value="Cadherin_pro"/>
    <property type="match status" value="1"/>
</dbReference>
<accession>A0AAV9RM48</accession>
<comment type="caution">
    <text evidence="8">The sequence shown here is derived from an EMBL/GenBank/DDBJ whole genome shotgun (WGS) entry which is preliminary data.</text>
</comment>
<keyword evidence="5" id="KW-0325">Glycoprotein</keyword>
<dbReference type="InterPro" id="IPR014868">
    <property type="entry name" value="Cadherin_pro_dom"/>
</dbReference>
<evidence type="ECO:0000256" key="5">
    <source>
        <dbReference type="ARBA" id="ARBA00023180"/>
    </source>
</evidence>
<dbReference type="GO" id="GO:0005509">
    <property type="term" value="F:calcium ion binding"/>
    <property type="evidence" value="ECO:0007669"/>
    <property type="project" value="InterPro"/>
</dbReference>
<dbReference type="SUPFAM" id="SSF49313">
    <property type="entry name" value="Cadherin-like"/>
    <property type="match status" value="1"/>
</dbReference>
<evidence type="ECO:0000256" key="3">
    <source>
        <dbReference type="ARBA" id="ARBA00022889"/>
    </source>
</evidence>
<evidence type="ECO:0000256" key="2">
    <source>
        <dbReference type="ARBA" id="ARBA00022475"/>
    </source>
</evidence>
<dbReference type="FunFam" id="2.60.40.60:FF:000191">
    <property type="entry name" value="Cadherin 1"/>
    <property type="match status" value="1"/>
</dbReference>
<dbReference type="GO" id="GO:0007155">
    <property type="term" value="P:cell adhesion"/>
    <property type="evidence" value="ECO:0007669"/>
    <property type="project" value="UniProtKB-KW"/>
</dbReference>
<gene>
    <name evidence="8" type="ORF">CRENBAI_013487</name>
</gene>
<feature type="region of interest" description="Disordered" evidence="6">
    <location>
        <begin position="113"/>
        <end position="163"/>
    </location>
</feature>
<evidence type="ECO:0000256" key="6">
    <source>
        <dbReference type="SAM" id="MobiDB-lite"/>
    </source>
</evidence>
<evidence type="ECO:0000313" key="8">
    <source>
        <dbReference type="EMBL" id="KAK5610052.1"/>
    </source>
</evidence>
<name>A0AAV9RM48_9TELE</name>
<sequence>MKEMLIVIFQVVAAEESSCVPGFESELLLFKVARKHLRQGTRLGKVGFTDCTDRKRFLFSTDDSRFVIQTDGVLTVKRQVVLHEGHRDFFIHSWDSQGQRLTVPAMVLYDGQRHDNNHPISGHHHEGHKSSSQLHDQTEMDTATKQDAANPQVPILDFPKSSGGLKRRKRAWALVS</sequence>
<proteinExistence type="predicted"/>
<keyword evidence="9" id="KW-1185">Reference proteome</keyword>
<evidence type="ECO:0000256" key="4">
    <source>
        <dbReference type="ARBA" id="ARBA00023136"/>
    </source>
</evidence>
<evidence type="ECO:0000256" key="1">
    <source>
        <dbReference type="ARBA" id="ARBA00004236"/>
    </source>
</evidence>
<comment type="subcellular location">
    <subcellularLocation>
        <location evidence="1">Cell membrane</location>
    </subcellularLocation>
</comment>
<dbReference type="AlphaFoldDB" id="A0AAV9RM48"/>
<dbReference type="Gene3D" id="2.60.40.60">
    <property type="entry name" value="Cadherins"/>
    <property type="match status" value="1"/>
</dbReference>
<reference evidence="8 9" key="1">
    <citation type="submission" date="2021-06" db="EMBL/GenBank/DDBJ databases">
        <authorList>
            <person name="Palmer J.M."/>
        </authorList>
    </citation>
    <scope>NUCLEOTIDE SEQUENCE [LARGE SCALE GENOMIC DNA]</scope>
    <source>
        <strain evidence="8 9">MEX-2019</strain>
        <tissue evidence="8">Muscle</tissue>
    </source>
</reference>
<dbReference type="Proteomes" id="UP001311232">
    <property type="component" value="Unassembled WGS sequence"/>
</dbReference>
<feature type="domain" description="Cadherin prodomain" evidence="7">
    <location>
        <begin position="18"/>
        <end position="107"/>
    </location>
</feature>
<dbReference type="SMART" id="SM01055">
    <property type="entry name" value="Cadherin_pro"/>
    <property type="match status" value="1"/>
</dbReference>
<dbReference type="InterPro" id="IPR015919">
    <property type="entry name" value="Cadherin-like_sf"/>
</dbReference>
<dbReference type="GO" id="GO:0005886">
    <property type="term" value="C:plasma membrane"/>
    <property type="evidence" value="ECO:0007669"/>
    <property type="project" value="UniProtKB-SubCell"/>
</dbReference>